<evidence type="ECO:0000313" key="3">
    <source>
        <dbReference type="Proteomes" id="UP001387293"/>
    </source>
</evidence>
<feature type="transmembrane region" description="Helical" evidence="1">
    <location>
        <begin position="18"/>
        <end position="37"/>
    </location>
</feature>
<dbReference type="Proteomes" id="UP001387293">
    <property type="component" value="Unassembled WGS sequence"/>
</dbReference>
<keyword evidence="1" id="KW-0472">Membrane</keyword>
<evidence type="ECO:0008006" key="4">
    <source>
        <dbReference type="Google" id="ProtNLM"/>
    </source>
</evidence>
<protein>
    <recommendedName>
        <fullName evidence="4">LPXTG cell wall anchor domain-containing protein</fullName>
    </recommendedName>
</protein>
<organism evidence="2 3">
    <name type="scientific">Mesorhizobium salmacidum</name>
    <dbReference type="NCBI Taxonomy" id="3015171"/>
    <lineage>
        <taxon>Bacteria</taxon>
        <taxon>Pseudomonadati</taxon>
        <taxon>Pseudomonadota</taxon>
        <taxon>Alphaproteobacteria</taxon>
        <taxon>Hyphomicrobiales</taxon>
        <taxon>Phyllobacteriaceae</taxon>
        <taxon>Mesorhizobium</taxon>
    </lineage>
</organism>
<reference evidence="2 3" key="1">
    <citation type="submission" date="2022-12" db="EMBL/GenBank/DDBJ databases">
        <authorList>
            <person name="Muema E."/>
        </authorList>
    </citation>
    <scope>NUCLEOTIDE SEQUENCE [LARGE SCALE GENOMIC DNA]</scope>
    <source>
        <strain evidence="3">1326</strain>
    </source>
</reference>
<proteinExistence type="predicted"/>
<name>A0ABU8KSJ6_9HYPH</name>
<keyword evidence="1" id="KW-0812">Transmembrane</keyword>
<comment type="caution">
    <text evidence="2">The sequence shown here is derived from an EMBL/GenBank/DDBJ whole genome shotgun (WGS) entry which is preliminary data.</text>
</comment>
<gene>
    <name evidence="2" type="ORF">O7A60_04855</name>
</gene>
<keyword evidence="1" id="KW-1133">Transmembrane helix</keyword>
<evidence type="ECO:0000256" key="1">
    <source>
        <dbReference type="SAM" id="Phobius"/>
    </source>
</evidence>
<keyword evidence="3" id="KW-1185">Reference proteome</keyword>
<dbReference type="EMBL" id="JAPYKS010000003">
    <property type="protein sequence ID" value="MEI9408101.1"/>
    <property type="molecule type" value="Genomic_DNA"/>
</dbReference>
<evidence type="ECO:0000313" key="2">
    <source>
        <dbReference type="EMBL" id="MEI9408101.1"/>
    </source>
</evidence>
<accession>A0ABU8KSJ6</accession>
<dbReference type="RefSeq" id="WP_337105271.1">
    <property type="nucleotide sequence ID" value="NZ_JAPYKS010000003.1"/>
</dbReference>
<sequence>MDFIERIFGFSPDNGSGTFESGLVIAAIVFVAAIYFVRRRGSLKK</sequence>